<protein>
    <submittedName>
        <fullName evidence="2">YdbH domain-containing protein</fullName>
    </submittedName>
</protein>
<gene>
    <name evidence="2" type="ORF">JAO78_011670</name>
</gene>
<keyword evidence="1" id="KW-0812">Transmembrane</keyword>
<name>A0ABS8C549_9ALTE</name>
<dbReference type="EMBL" id="JAEINI020000007">
    <property type="protein sequence ID" value="MCB5227469.1"/>
    <property type="molecule type" value="Genomic_DNA"/>
</dbReference>
<evidence type="ECO:0000256" key="1">
    <source>
        <dbReference type="SAM" id="Phobius"/>
    </source>
</evidence>
<keyword evidence="1" id="KW-0472">Membrane</keyword>
<organism evidence="2 3">
    <name type="scientific">Alishewanella maricola</name>
    <dbReference type="NCBI Taxonomy" id="2795740"/>
    <lineage>
        <taxon>Bacteria</taxon>
        <taxon>Pseudomonadati</taxon>
        <taxon>Pseudomonadota</taxon>
        <taxon>Gammaproteobacteria</taxon>
        <taxon>Alteromonadales</taxon>
        <taxon>Alteromonadaceae</taxon>
        <taxon>Alishewanella</taxon>
    </lineage>
</organism>
<dbReference type="Proteomes" id="UP000633814">
    <property type="component" value="Unassembled WGS sequence"/>
</dbReference>
<evidence type="ECO:0000313" key="2">
    <source>
        <dbReference type="EMBL" id="MCB5227469.1"/>
    </source>
</evidence>
<dbReference type="RefSeq" id="WP_226751536.1">
    <property type="nucleotide sequence ID" value="NZ_JAEINI020000007.1"/>
</dbReference>
<reference evidence="2 3" key="1">
    <citation type="submission" date="2021-10" db="EMBL/GenBank/DDBJ databases">
        <title>Alishewanella koreense sp. nov. isolated from seawater of southwestern coast in South Korea and the proposal for the reclassification of Rheinheimera perlucida and Rheinheimera tuosuensis as Arsukibacterium perlucida and Arsukibacterium tuosuensis.</title>
        <authorList>
            <person name="Kim K.H."/>
            <person name="Ruan W."/>
            <person name="Kim K.R."/>
            <person name="Baek J.H."/>
            <person name="Jeon C.O."/>
        </authorList>
    </citation>
    <scope>NUCLEOTIDE SEQUENCE [LARGE SCALE GENOMIC DNA]</scope>
    <source>
        <strain evidence="2 3">16-MA</strain>
    </source>
</reference>
<keyword evidence="1" id="KW-1133">Transmembrane helix</keyword>
<accession>A0ABS8C549</accession>
<sequence>MRRLLKILAMLLLVLPVLLFIAWFYLHTQLKMAGISSWSLQLSHLSWHQANLNQLDLVYENDHYRSEVSFHDLKLRWSWPGFFRIQAHSIQLASATITVQQTGEHVADTAARLPVALSADWRLPTWLPKLIKLDQIDLLLPCASGQCALQASLVASADEQQAWQASLSLKSPQYQQTVKTDWQLQQGPDALAIQATLLLDQQLALSFKQQLAIDRAASTELALAISPPSPALLAWLNEWDLQLPDEWREQFTQPVKLHLVARWQLPKLWPEARLATNALPLVNAEIDIIARAPDAFIIPNIGWLKGELKAQLQIADQHVSKWQLAADLALSHYPDFGLKAYFADPLAPLLIKIDSQSASSPSLTQLPLKLQLISASPVQSSFNAQAMLSLTPELAITLNQAELMLKTKQLQVKAYQLKLQDVTLQSRFHGAWQAKYWQLQLADNTSLAAKVTHPDAKGQVKLALNGTTISQATDADVTLSSQLQLEVQQLQHAQLLTQNWQWQGNASGSLVKLDVEGVLSNDSGLIVKQQTAWQAPAQLQMDWQLEDLFLLAGNPLATSFQAWPSLLNLTRGRINAYGQLSYQQQLVANTQVNFRELTGLYDRTLFTGLTSAFLVNLKAQQFTIEVPELQLAQLNHGLQMGPLQLKAQYQATLAEPFLGNLQLLDARLGFMQGELSVEPQLMALKQPSQQLVLIINQLDLAELVRQHPTTELKANGKLSGRIPLTINNKQFSVQQGQLAAEAPGGTLQYRSAASAASAKTGGMKIVFDALENFQFSVLNSELNYATDGKLTLALQLKGANPALQQGRAINLNINLEEDLPAMLASLQLANKLNDTLTKRVQQYIQRQQAAKAAAGEKR</sequence>
<keyword evidence="3" id="KW-1185">Reference proteome</keyword>
<dbReference type="InterPro" id="IPR021730">
    <property type="entry name" value="YdbH"/>
</dbReference>
<feature type="transmembrane region" description="Helical" evidence="1">
    <location>
        <begin position="7"/>
        <end position="26"/>
    </location>
</feature>
<proteinExistence type="predicted"/>
<evidence type="ECO:0000313" key="3">
    <source>
        <dbReference type="Proteomes" id="UP000633814"/>
    </source>
</evidence>
<dbReference type="Pfam" id="PF11739">
    <property type="entry name" value="YdbH-like"/>
    <property type="match status" value="1"/>
</dbReference>
<comment type="caution">
    <text evidence="2">The sequence shown here is derived from an EMBL/GenBank/DDBJ whole genome shotgun (WGS) entry which is preliminary data.</text>
</comment>